<dbReference type="Proteomes" id="UP000011686">
    <property type="component" value="Chromosome"/>
</dbReference>
<dbReference type="STRING" id="1208918.CDEE_0764"/>
<dbReference type="InterPro" id="IPR002942">
    <property type="entry name" value="S4_RNA-bd"/>
</dbReference>
<dbReference type="AlphaFoldDB" id="M1LQ79"/>
<dbReference type="GO" id="GO:0000455">
    <property type="term" value="P:enzyme-directed rRNA pseudouridine synthesis"/>
    <property type="evidence" value="ECO:0007669"/>
    <property type="project" value="TreeGrafter"/>
</dbReference>
<evidence type="ECO:0000256" key="2">
    <source>
        <dbReference type="ARBA" id="ARBA00002876"/>
    </source>
</evidence>
<keyword evidence="5 8" id="KW-0694">RNA-binding</keyword>
<evidence type="ECO:0000256" key="9">
    <source>
        <dbReference type="RuleBase" id="RU362028"/>
    </source>
</evidence>
<dbReference type="SMART" id="SM00363">
    <property type="entry name" value="S4"/>
    <property type="match status" value="1"/>
</dbReference>
<evidence type="ECO:0000256" key="3">
    <source>
        <dbReference type="ARBA" id="ARBA00010876"/>
    </source>
</evidence>
<dbReference type="eggNOG" id="COG0564">
    <property type="taxonomic scope" value="Bacteria"/>
</dbReference>
<keyword evidence="6 9" id="KW-0413">Isomerase</keyword>
<keyword evidence="12" id="KW-1185">Reference proteome</keyword>
<comment type="function">
    <text evidence="2">Responsible for synthesis of pseudouridine from uracil at positions 955, 2504 and 2580 in 23S ribosomal RNA.</text>
</comment>
<dbReference type="CDD" id="cd00165">
    <property type="entry name" value="S4"/>
    <property type="match status" value="1"/>
</dbReference>
<keyword evidence="4" id="KW-0698">rRNA processing</keyword>
<dbReference type="InterPro" id="IPR006145">
    <property type="entry name" value="PsdUridine_synth_RsuA/RluA"/>
</dbReference>
<dbReference type="GO" id="GO:0160141">
    <property type="term" value="F:23S rRNA pseudouridine(955/2504/2580) synthase activity"/>
    <property type="evidence" value="ECO:0007669"/>
    <property type="project" value="UniProtKB-EC"/>
</dbReference>
<dbReference type="InterPro" id="IPR006224">
    <property type="entry name" value="PsdUridine_synth_RluA-like_CS"/>
</dbReference>
<dbReference type="PATRIC" id="fig|1208918.3.peg.452"/>
<gene>
    <name evidence="11" type="ORF">CDEE_0764</name>
</gene>
<dbReference type="Pfam" id="PF01479">
    <property type="entry name" value="S4"/>
    <property type="match status" value="1"/>
</dbReference>
<protein>
    <recommendedName>
        <fullName evidence="9">Pseudouridine synthase</fullName>
        <ecNumber evidence="9">5.4.99.-</ecNumber>
    </recommendedName>
</protein>
<dbReference type="InterPro" id="IPR036986">
    <property type="entry name" value="S4_RNA-bd_sf"/>
</dbReference>
<comment type="catalytic activity">
    <reaction evidence="9">
        <text>a uridine in RNA = a pseudouridine in RNA</text>
        <dbReference type="Rhea" id="RHEA:48348"/>
        <dbReference type="Rhea" id="RHEA-COMP:12068"/>
        <dbReference type="Rhea" id="RHEA-COMP:12069"/>
        <dbReference type="ChEBI" id="CHEBI:65314"/>
        <dbReference type="ChEBI" id="CHEBI:65315"/>
    </reaction>
</comment>
<dbReference type="KEGG" id="kct:CDEE_0764"/>
<dbReference type="Gene3D" id="3.30.2350.10">
    <property type="entry name" value="Pseudouridine synthase"/>
    <property type="match status" value="1"/>
</dbReference>
<evidence type="ECO:0000313" key="12">
    <source>
        <dbReference type="Proteomes" id="UP000011686"/>
    </source>
</evidence>
<evidence type="ECO:0000259" key="10">
    <source>
        <dbReference type="SMART" id="SM00363"/>
    </source>
</evidence>
<dbReference type="GO" id="GO:0003723">
    <property type="term" value="F:RNA binding"/>
    <property type="evidence" value="ECO:0007669"/>
    <property type="project" value="UniProtKB-KW"/>
</dbReference>
<dbReference type="Pfam" id="PF00849">
    <property type="entry name" value="PseudoU_synth_2"/>
    <property type="match status" value="1"/>
</dbReference>
<comment type="similarity">
    <text evidence="3 9">Belongs to the pseudouridine synthase RluA family.</text>
</comment>
<dbReference type="SUPFAM" id="SSF55174">
    <property type="entry name" value="Alpha-L RNA-binding motif"/>
    <property type="match status" value="1"/>
</dbReference>
<dbReference type="HOGENOM" id="CLU_016902_1_1_4"/>
<evidence type="ECO:0000256" key="6">
    <source>
        <dbReference type="ARBA" id="ARBA00023235"/>
    </source>
</evidence>
<evidence type="ECO:0000256" key="8">
    <source>
        <dbReference type="PROSITE-ProRule" id="PRU00182"/>
    </source>
</evidence>
<dbReference type="PROSITE" id="PS50889">
    <property type="entry name" value="S4"/>
    <property type="match status" value="1"/>
</dbReference>
<evidence type="ECO:0000256" key="7">
    <source>
        <dbReference type="PIRSR" id="PIRSR606225-1"/>
    </source>
</evidence>
<name>M1LQ79_9PROT</name>
<dbReference type="EMBL" id="CP003804">
    <property type="protein sequence ID" value="AGF47752.1"/>
    <property type="molecule type" value="Genomic_DNA"/>
</dbReference>
<feature type="domain" description="RNA-binding S4" evidence="10">
    <location>
        <begin position="21"/>
        <end position="80"/>
    </location>
</feature>
<dbReference type="InterPro" id="IPR006225">
    <property type="entry name" value="PsdUridine_synth_RluC/D"/>
</dbReference>
<dbReference type="InterPro" id="IPR020103">
    <property type="entry name" value="PsdUridine_synth_cat_dom_sf"/>
</dbReference>
<dbReference type="InterPro" id="IPR050188">
    <property type="entry name" value="RluA_PseudoU_synthase"/>
</dbReference>
<sequence length="312" mass="35792">MITIITFIVKNINIDIDNEGQRLDNFLLKILKGVPKSHIYKIIRKGNIKINNKKSKVDYKLLAKDVVSLPNLRLPQADTNVTFPKIKFSIVYEDDNFFVIDKPCGIAVHGGSGILFGVIEQLRACYKKGTFLELVHRLDRDTSGLLIVAKKRSCLLEFHKMFRESLCHKKYIALVKGKWLNKRQHIKLPLKKYVTKSGERRVVVSPEGQYAHTIVDLIRHYGDYSLLNVEILSGRTHQIRVHLSHSGFPIIGDSKYGSKEYDSFCIQHGFKRMFLHAYGLKFLHPLTKEMIELESCMPVECDSILDVLNLGL</sequence>
<dbReference type="PANTHER" id="PTHR21600">
    <property type="entry name" value="MITOCHONDRIAL RNA PSEUDOURIDINE SYNTHASE"/>
    <property type="match status" value="1"/>
</dbReference>
<reference evidence="11 12" key="1">
    <citation type="journal article" date="2013" name="Genome Biol. Evol.">
        <title>Genome evolution and phylogenomic analysis of candidatus kinetoplastibacterium, the betaproteobacterial endosymbionts of strigomonas and angomonas.</title>
        <authorList>
            <person name="Alves J.M."/>
            <person name="Serrano M.G."/>
            <person name="Maia da Silva F."/>
            <person name="Voegtly L.J."/>
            <person name="Matveyev A.V."/>
            <person name="Teixeira M.M."/>
            <person name="Camargo E.P."/>
            <person name="Buck G.A."/>
        </authorList>
    </citation>
    <scope>NUCLEOTIDE SEQUENCE [LARGE SCALE GENOMIC DNA]</scope>
    <source>
        <strain evidence="11 12">TCC036E</strain>
    </source>
</reference>
<dbReference type="SUPFAM" id="SSF55120">
    <property type="entry name" value="Pseudouridine synthase"/>
    <property type="match status" value="1"/>
</dbReference>
<proteinExistence type="inferred from homology"/>
<evidence type="ECO:0000256" key="1">
    <source>
        <dbReference type="ARBA" id="ARBA00000381"/>
    </source>
</evidence>
<accession>M1LQ79</accession>
<comment type="catalytic activity">
    <reaction evidence="1">
        <text>uridine(955/2504/2580) in 23S rRNA = pseudouridine(955/2504/2580) in 23S rRNA</text>
        <dbReference type="Rhea" id="RHEA:42528"/>
        <dbReference type="Rhea" id="RHEA-COMP:10099"/>
        <dbReference type="Rhea" id="RHEA-COMP:10100"/>
        <dbReference type="ChEBI" id="CHEBI:65314"/>
        <dbReference type="ChEBI" id="CHEBI:65315"/>
        <dbReference type="EC" id="5.4.99.24"/>
    </reaction>
</comment>
<dbReference type="Gene3D" id="3.10.290.10">
    <property type="entry name" value="RNA-binding S4 domain"/>
    <property type="match status" value="1"/>
</dbReference>
<organism evidence="11 12">
    <name type="scientific">Candidatus Kinetoplastidibacterium crithidiae TCC036E</name>
    <dbReference type="NCBI Taxonomy" id="1208918"/>
    <lineage>
        <taxon>Bacteria</taxon>
        <taxon>Pseudomonadati</taxon>
        <taxon>Pseudomonadota</taxon>
        <taxon>Betaproteobacteria</taxon>
        <taxon>Candidatus Kinetoplastidibacterium</taxon>
    </lineage>
</organism>
<dbReference type="EC" id="5.4.99.-" evidence="9"/>
<evidence type="ECO:0000313" key="11">
    <source>
        <dbReference type="EMBL" id="AGF47752.1"/>
    </source>
</evidence>
<dbReference type="CDD" id="cd02869">
    <property type="entry name" value="PseudoU_synth_RluA_like"/>
    <property type="match status" value="1"/>
</dbReference>
<evidence type="ECO:0000256" key="4">
    <source>
        <dbReference type="ARBA" id="ARBA00022552"/>
    </source>
</evidence>
<dbReference type="NCBIfam" id="TIGR00005">
    <property type="entry name" value="rluA_subfam"/>
    <property type="match status" value="1"/>
</dbReference>
<dbReference type="PANTHER" id="PTHR21600:SF92">
    <property type="entry name" value="RIBOSOMAL LARGE SUBUNIT PSEUDOURIDINE SYNTHASE C"/>
    <property type="match status" value="1"/>
</dbReference>
<dbReference type="PROSITE" id="PS01129">
    <property type="entry name" value="PSI_RLU"/>
    <property type="match status" value="1"/>
</dbReference>
<evidence type="ECO:0000256" key="5">
    <source>
        <dbReference type="ARBA" id="ARBA00022884"/>
    </source>
</evidence>
<feature type="active site" evidence="7">
    <location>
        <position position="139"/>
    </location>
</feature>